<dbReference type="AlphaFoldDB" id="A0A7C5DC76"/>
<protein>
    <submittedName>
        <fullName evidence="5">ATP-binding cassette domain-containing protein</fullName>
    </submittedName>
</protein>
<dbReference type="PANTHER" id="PTHR45772:SF10">
    <property type="entry name" value="LIPOPOLYSACCHARIDE EXPORT SYSTEM ATP-BINDING PROTEIN LPTB"/>
    <property type="match status" value="1"/>
</dbReference>
<evidence type="ECO:0000256" key="2">
    <source>
        <dbReference type="ARBA" id="ARBA00022741"/>
    </source>
</evidence>
<keyword evidence="3 5" id="KW-0067">ATP-binding</keyword>
<dbReference type="GO" id="GO:0016887">
    <property type="term" value="F:ATP hydrolysis activity"/>
    <property type="evidence" value="ECO:0007669"/>
    <property type="project" value="InterPro"/>
</dbReference>
<dbReference type="SMART" id="SM00382">
    <property type="entry name" value="AAA"/>
    <property type="match status" value="1"/>
</dbReference>
<dbReference type="InterPro" id="IPR027417">
    <property type="entry name" value="P-loop_NTPase"/>
</dbReference>
<dbReference type="PROSITE" id="PS50893">
    <property type="entry name" value="ABC_TRANSPORTER_2"/>
    <property type="match status" value="1"/>
</dbReference>
<evidence type="ECO:0000256" key="1">
    <source>
        <dbReference type="ARBA" id="ARBA00022448"/>
    </source>
</evidence>
<dbReference type="InterPro" id="IPR051120">
    <property type="entry name" value="ABC_AA/LPS_Transport"/>
</dbReference>
<keyword evidence="2" id="KW-0547">Nucleotide-binding</keyword>
<accession>A0A7C5DC76</accession>
<feature type="domain" description="ABC transporter" evidence="4">
    <location>
        <begin position="6"/>
        <end position="233"/>
    </location>
</feature>
<proteinExistence type="predicted"/>
<organism evidence="5">
    <name type="scientific">candidate division WOR-3 bacterium</name>
    <dbReference type="NCBI Taxonomy" id="2052148"/>
    <lineage>
        <taxon>Bacteria</taxon>
        <taxon>Bacteria division WOR-3</taxon>
    </lineage>
</organism>
<dbReference type="EMBL" id="DRTB01000205">
    <property type="protein sequence ID" value="HHE04957.1"/>
    <property type="molecule type" value="Genomic_DNA"/>
</dbReference>
<dbReference type="PROSITE" id="PS00211">
    <property type="entry name" value="ABC_TRANSPORTER_1"/>
    <property type="match status" value="1"/>
</dbReference>
<sequence length="243" mass="26789">MAKIILKTNNLSYKIGKKYILKDVNLKVYNNEIHTLVGTNGTGKTTLAFIIMGLSGYQPSTGEIIFKGKNITNLSITERAKLGITLAWQNPALFEGITVRDYLNLNRGSIPPEKSIEMVGLNPHIYLSRVVDSSLSGGERKRIELASVISIHPRLAILDEPDSGIDMISIEDIKGIILGLKKLGSSVILITHREEIADIGDTASLICRGEILKVGKPEEVSAFFKKNCERCNHVGDYNEELLK</sequence>
<reference evidence="5" key="1">
    <citation type="journal article" date="2020" name="mSystems">
        <title>Genome- and Community-Level Interaction Insights into Carbon Utilization and Element Cycling Functions of Hydrothermarchaeota in Hydrothermal Sediment.</title>
        <authorList>
            <person name="Zhou Z."/>
            <person name="Liu Y."/>
            <person name="Xu W."/>
            <person name="Pan J."/>
            <person name="Luo Z.H."/>
            <person name="Li M."/>
        </authorList>
    </citation>
    <scope>NUCLEOTIDE SEQUENCE [LARGE SCALE GENOMIC DNA]</scope>
    <source>
        <strain evidence="5">HyVt-74</strain>
    </source>
</reference>
<dbReference type="GO" id="GO:0005886">
    <property type="term" value="C:plasma membrane"/>
    <property type="evidence" value="ECO:0007669"/>
    <property type="project" value="TreeGrafter"/>
</dbReference>
<evidence type="ECO:0000313" key="5">
    <source>
        <dbReference type="EMBL" id="HHE04957.1"/>
    </source>
</evidence>
<dbReference type="SUPFAM" id="SSF52540">
    <property type="entry name" value="P-loop containing nucleoside triphosphate hydrolases"/>
    <property type="match status" value="1"/>
</dbReference>
<evidence type="ECO:0000259" key="4">
    <source>
        <dbReference type="PROSITE" id="PS50893"/>
    </source>
</evidence>
<gene>
    <name evidence="5" type="ORF">ENL19_02715</name>
</gene>
<dbReference type="InterPro" id="IPR003593">
    <property type="entry name" value="AAA+_ATPase"/>
</dbReference>
<dbReference type="Proteomes" id="UP000886110">
    <property type="component" value="Unassembled WGS sequence"/>
</dbReference>
<dbReference type="InterPro" id="IPR017871">
    <property type="entry name" value="ABC_transporter-like_CS"/>
</dbReference>
<dbReference type="PANTHER" id="PTHR45772">
    <property type="entry name" value="CONSERVED COMPONENT OF ABC TRANSPORTER FOR NATURAL AMINO ACIDS-RELATED"/>
    <property type="match status" value="1"/>
</dbReference>
<evidence type="ECO:0000256" key="3">
    <source>
        <dbReference type="ARBA" id="ARBA00022840"/>
    </source>
</evidence>
<dbReference type="Pfam" id="PF00005">
    <property type="entry name" value="ABC_tran"/>
    <property type="match status" value="1"/>
</dbReference>
<name>A0A7C5DC76_UNCW3</name>
<dbReference type="Gene3D" id="3.40.50.300">
    <property type="entry name" value="P-loop containing nucleotide triphosphate hydrolases"/>
    <property type="match status" value="1"/>
</dbReference>
<keyword evidence="1" id="KW-0813">Transport</keyword>
<dbReference type="InterPro" id="IPR003439">
    <property type="entry name" value="ABC_transporter-like_ATP-bd"/>
</dbReference>
<comment type="caution">
    <text evidence="5">The sequence shown here is derived from an EMBL/GenBank/DDBJ whole genome shotgun (WGS) entry which is preliminary data.</text>
</comment>
<dbReference type="GO" id="GO:0005524">
    <property type="term" value="F:ATP binding"/>
    <property type="evidence" value="ECO:0007669"/>
    <property type="project" value="UniProtKB-KW"/>
</dbReference>